<keyword evidence="1" id="KW-0812">Transmembrane</keyword>
<dbReference type="EMBL" id="FQYN01000008">
    <property type="protein sequence ID" value="SHJ61967.1"/>
    <property type="molecule type" value="Genomic_DNA"/>
</dbReference>
<feature type="transmembrane region" description="Helical" evidence="1">
    <location>
        <begin position="61"/>
        <end position="81"/>
    </location>
</feature>
<dbReference type="STRING" id="1121955.SAMN02745146_3552"/>
<keyword evidence="1" id="KW-0472">Membrane</keyword>
<dbReference type="Proteomes" id="UP000184418">
    <property type="component" value="Unassembled WGS sequence"/>
</dbReference>
<keyword evidence="1" id="KW-1133">Transmembrane helix</keyword>
<organism evidence="2 3">
    <name type="scientific">Hymenobacter daecheongensis DSM 21074</name>
    <dbReference type="NCBI Taxonomy" id="1121955"/>
    <lineage>
        <taxon>Bacteria</taxon>
        <taxon>Pseudomonadati</taxon>
        <taxon>Bacteroidota</taxon>
        <taxon>Cytophagia</taxon>
        <taxon>Cytophagales</taxon>
        <taxon>Hymenobacteraceae</taxon>
        <taxon>Hymenobacter</taxon>
    </lineage>
</organism>
<reference evidence="2 3" key="1">
    <citation type="submission" date="2016-11" db="EMBL/GenBank/DDBJ databases">
        <authorList>
            <person name="Jaros S."/>
            <person name="Januszkiewicz K."/>
            <person name="Wedrychowicz H."/>
        </authorList>
    </citation>
    <scope>NUCLEOTIDE SEQUENCE [LARGE SCALE GENOMIC DNA]</scope>
    <source>
        <strain evidence="2 3">DSM 21074</strain>
    </source>
</reference>
<keyword evidence="3" id="KW-1185">Reference proteome</keyword>
<name>A0A1M6KSJ8_9BACT</name>
<evidence type="ECO:0000313" key="3">
    <source>
        <dbReference type="Proteomes" id="UP000184418"/>
    </source>
</evidence>
<dbReference type="OrthoDB" id="10001705at2"/>
<gene>
    <name evidence="2" type="ORF">SAMN02745146_3552</name>
</gene>
<feature type="transmembrane region" description="Helical" evidence="1">
    <location>
        <begin position="32"/>
        <end position="49"/>
    </location>
</feature>
<feature type="transmembrane region" description="Helical" evidence="1">
    <location>
        <begin position="108"/>
        <end position="134"/>
    </location>
</feature>
<evidence type="ECO:0000313" key="2">
    <source>
        <dbReference type="EMBL" id="SHJ61967.1"/>
    </source>
</evidence>
<accession>A0A1M6KSJ8</accession>
<dbReference type="RefSeq" id="WP_073111674.1">
    <property type="nucleotide sequence ID" value="NZ_FQYN01000008.1"/>
</dbReference>
<evidence type="ECO:0000256" key="1">
    <source>
        <dbReference type="SAM" id="Phobius"/>
    </source>
</evidence>
<proteinExistence type="predicted"/>
<protein>
    <submittedName>
        <fullName evidence="2">Uncharacterized protein</fullName>
    </submittedName>
</protein>
<sequence length="159" mass="16520">MRPSPAFRLIASLPALPRPRFADSSRWPAGLRTSLALLAVAAFVALTWVRAESLARMMPHLLDLGLGVLAGLIGNTLGHWFRLLGAGPATAHTASLALKMAQVVGVPVGYLLLGGHMVLMPVAGACVAAALVVLSRWLGSPAGRFAGVLRRSRQGNSAG</sequence>
<dbReference type="AlphaFoldDB" id="A0A1M6KSJ8"/>